<dbReference type="PATRIC" id="fig|456.5.peg.996"/>
<dbReference type="GO" id="GO:0005506">
    <property type="term" value="F:iron ion binding"/>
    <property type="evidence" value="ECO:0007669"/>
    <property type="project" value="InterPro"/>
</dbReference>
<dbReference type="Gene3D" id="1.10.800.10">
    <property type="entry name" value="Aromatic amino acid hydroxylase"/>
    <property type="match status" value="1"/>
</dbReference>
<dbReference type="GO" id="GO:0004505">
    <property type="term" value="F:phenylalanine 4-monooxygenase activity"/>
    <property type="evidence" value="ECO:0007669"/>
    <property type="project" value="UniProtKB-EC"/>
</dbReference>
<accession>A0A0W0V971</accession>
<dbReference type="GO" id="GO:0006559">
    <property type="term" value="P:L-phenylalanine catabolic process"/>
    <property type="evidence" value="ECO:0007669"/>
    <property type="project" value="UniProtKB-UniPathway"/>
</dbReference>
<evidence type="ECO:0000256" key="10">
    <source>
        <dbReference type="ARBA" id="ARBA00023033"/>
    </source>
</evidence>
<evidence type="ECO:0000256" key="12">
    <source>
        <dbReference type="ARBA" id="ARBA00029922"/>
    </source>
</evidence>
<gene>
    <name evidence="15" type="ORF">Ljor_0938</name>
</gene>
<feature type="binding site" evidence="13">
    <location>
        <position position="167"/>
    </location>
    <ligand>
        <name>Fe cation</name>
        <dbReference type="ChEBI" id="CHEBI:24875"/>
    </ligand>
</feature>
<dbReference type="STRING" id="456.Ljor_0938"/>
<feature type="domain" description="Biopterin-dependent aromatic amino acid hydroxylase family profile" evidence="14">
    <location>
        <begin position="1"/>
        <end position="272"/>
    </location>
</feature>
<evidence type="ECO:0000259" key="14">
    <source>
        <dbReference type="PROSITE" id="PS51410"/>
    </source>
</evidence>
<dbReference type="PANTHER" id="PTHR11473">
    <property type="entry name" value="AROMATIC AMINO ACID HYDROXYLASE"/>
    <property type="match status" value="1"/>
</dbReference>
<comment type="catalytic activity">
    <reaction evidence="1">
        <text>(6R)-L-erythro-5,6,7,8-tetrahydrobiopterin + L-phenylalanine + O2 = (4aS,6R)-4a-hydroxy-L-erythro-5,6,7,8-tetrahydrobiopterin + L-tyrosine</text>
        <dbReference type="Rhea" id="RHEA:20273"/>
        <dbReference type="ChEBI" id="CHEBI:15379"/>
        <dbReference type="ChEBI" id="CHEBI:15642"/>
        <dbReference type="ChEBI" id="CHEBI:58095"/>
        <dbReference type="ChEBI" id="CHEBI:58315"/>
        <dbReference type="ChEBI" id="CHEBI:59560"/>
        <dbReference type="EC" id="1.14.16.1"/>
    </reaction>
</comment>
<keyword evidence="11" id="KW-0585">Phenylalanine catabolism</keyword>
<dbReference type="CDD" id="cd03348">
    <property type="entry name" value="pro_PheOH"/>
    <property type="match status" value="1"/>
</dbReference>
<evidence type="ECO:0000256" key="4">
    <source>
        <dbReference type="ARBA" id="ARBA00009712"/>
    </source>
</evidence>
<feature type="binding site" evidence="13">
    <location>
        <position position="122"/>
    </location>
    <ligand>
        <name>Fe cation</name>
        <dbReference type="ChEBI" id="CHEBI:24875"/>
    </ligand>
</feature>
<dbReference type="SUPFAM" id="SSF56534">
    <property type="entry name" value="Aromatic aminoacid monoxygenases, catalytic and oligomerization domains"/>
    <property type="match status" value="1"/>
</dbReference>
<keyword evidence="8" id="KW-0560">Oxidoreductase</keyword>
<keyword evidence="7 13" id="KW-0479">Metal-binding</keyword>
<proteinExistence type="inferred from homology"/>
<dbReference type="UniPathway" id="UPA00139">
    <property type="reaction ID" value="UER00337"/>
</dbReference>
<dbReference type="PROSITE" id="PS00367">
    <property type="entry name" value="BH4_AAA_HYDROXYL_1"/>
    <property type="match status" value="1"/>
</dbReference>
<dbReference type="InterPro" id="IPR018301">
    <property type="entry name" value="ArAA_hydroxylase_Fe/CU_BS"/>
</dbReference>
<dbReference type="AlphaFoldDB" id="A0A0W0V971"/>
<organism evidence="15 16">
    <name type="scientific">Legionella jordanis</name>
    <dbReference type="NCBI Taxonomy" id="456"/>
    <lineage>
        <taxon>Bacteria</taxon>
        <taxon>Pseudomonadati</taxon>
        <taxon>Pseudomonadota</taxon>
        <taxon>Gammaproteobacteria</taxon>
        <taxon>Legionellales</taxon>
        <taxon>Legionellaceae</taxon>
        <taxon>Legionella</taxon>
    </lineage>
</organism>
<dbReference type="InterPro" id="IPR019774">
    <property type="entry name" value="Aromatic-AA_hydroxylase_C"/>
</dbReference>
<sequence>MEFVSRYVSHKPDEQGRVNYSREEHSVWQVLYERQIKIVQGRACDEFLKGLDSLGLSSSEIPQLPEVSQRLFALTGWQVAPVAALISAQEFFQLLAERRFPAATFIRCMEELDYVQEPDIFHELFGHCPMLTDPVYADFVCNYARRVLSLPQEAWPLLQRLFWFTVEFGLIKTDKGLRAYGGGILSSISETPYSVESDAAMRVLFDPVVAFRTPYRIDMLQPVYFVIDNYQELYNFVESDITALMDRAKELGEYPPFFPIDKNNPSIHILAC</sequence>
<reference evidence="15 16" key="1">
    <citation type="submission" date="2015-11" db="EMBL/GenBank/DDBJ databases">
        <title>Genomic analysis of 38 Legionella species identifies large and diverse effector repertoires.</title>
        <authorList>
            <person name="Burstein D."/>
            <person name="Amaro F."/>
            <person name="Zusman T."/>
            <person name="Lifshitz Z."/>
            <person name="Cohen O."/>
            <person name="Gilbert J.A."/>
            <person name="Pupko T."/>
            <person name="Shuman H.A."/>
            <person name="Segal G."/>
        </authorList>
    </citation>
    <scope>NUCLEOTIDE SEQUENCE [LARGE SCALE GENOMIC DNA]</scope>
    <source>
        <strain evidence="15 16">BL-540</strain>
    </source>
</reference>
<dbReference type="EC" id="1.14.16.1" evidence="5"/>
<keyword evidence="16" id="KW-1185">Reference proteome</keyword>
<comment type="caution">
    <text evidence="15">The sequence shown here is derived from an EMBL/GenBank/DDBJ whole genome shotgun (WGS) entry which is preliminary data.</text>
</comment>
<evidence type="ECO:0000256" key="7">
    <source>
        <dbReference type="ARBA" id="ARBA00022723"/>
    </source>
</evidence>
<keyword evidence="10" id="KW-0503">Monooxygenase</keyword>
<dbReference type="InterPro" id="IPR001273">
    <property type="entry name" value="ArAA_hydroxylase"/>
</dbReference>
<dbReference type="InterPro" id="IPR036329">
    <property type="entry name" value="Aro-AA_hydroxylase_C_sf"/>
</dbReference>
<name>A0A0W0V971_9GAMM</name>
<evidence type="ECO:0000256" key="6">
    <source>
        <dbReference type="ARBA" id="ARBA00020276"/>
    </source>
</evidence>
<dbReference type="PRINTS" id="PR00372">
    <property type="entry name" value="FYWHYDRXLASE"/>
</dbReference>
<dbReference type="InterPro" id="IPR036951">
    <property type="entry name" value="ArAA_hydroxylase_sf"/>
</dbReference>
<feature type="binding site" evidence="13">
    <location>
        <position position="127"/>
    </location>
    <ligand>
        <name>Fe cation</name>
        <dbReference type="ChEBI" id="CHEBI:24875"/>
    </ligand>
</feature>
<dbReference type="EMBL" id="LNYJ01000011">
    <property type="protein sequence ID" value="KTD16632.1"/>
    <property type="molecule type" value="Genomic_DNA"/>
</dbReference>
<evidence type="ECO:0000256" key="5">
    <source>
        <dbReference type="ARBA" id="ARBA00011995"/>
    </source>
</evidence>
<dbReference type="Pfam" id="PF00351">
    <property type="entry name" value="Biopterin_H"/>
    <property type="match status" value="1"/>
</dbReference>
<evidence type="ECO:0000256" key="11">
    <source>
        <dbReference type="ARBA" id="ARBA00023232"/>
    </source>
</evidence>
<evidence type="ECO:0000256" key="8">
    <source>
        <dbReference type="ARBA" id="ARBA00023002"/>
    </source>
</evidence>
<evidence type="ECO:0000313" key="16">
    <source>
        <dbReference type="Proteomes" id="UP000055035"/>
    </source>
</evidence>
<dbReference type="OrthoDB" id="9780502at2"/>
<dbReference type="NCBIfam" id="TIGR01267">
    <property type="entry name" value="Phe4hydrox_mono"/>
    <property type="match status" value="1"/>
</dbReference>
<comment type="pathway">
    <text evidence="3">Amino-acid degradation; L-phenylalanine degradation; acetoacetate and fumarate from L-phenylalanine: step 1/6.</text>
</comment>
<evidence type="ECO:0000256" key="9">
    <source>
        <dbReference type="ARBA" id="ARBA00023004"/>
    </source>
</evidence>
<dbReference type="InterPro" id="IPR005960">
    <property type="entry name" value="Phe-4-hydroxylase_mono"/>
</dbReference>
<keyword evidence="9 13" id="KW-0408">Iron</keyword>
<dbReference type="RefSeq" id="WP_058470471.1">
    <property type="nucleotide sequence ID" value="NZ_CAAAIC010000002.1"/>
</dbReference>
<dbReference type="PROSITE" id="PS51410">
    <property type="entry name" value="BH4_AAA_HYDROXYL_2"/>
    <property type="match status" value="1"/>
</dbReference>
<evidence type="ECO:0000256" key="13">
    <source>
        <dbReference type="PIRSR" id="PIRSR601273-2"/>
    </source>
</evidence>
<dbReference type="PANTHER" id="PTHR11473:SF24">
    <property type="entry name" value="PHENYLALANINE-4-HYDROXYLASE"/>
    <property type="match status" value="1"/>
</dbReference>
<evidence type="ECO:0000256" key="1">
    <source>
        <dbReference type="ARBA" id="ARBA00001060"/>
    </source>
</evidence>
<evidence type="ECO:0000313" key="15">
    <source>
        <dbReference type="EMBL" id="KTD16632.1"/>
    </source>
</evidence>
<dbReference type="NCBIfam" id="NF008877">
    <property type="entry name" value="PRK11913.1-2"/>
    <property type="match status" value="1"/>
</dbReference>
<evidence type="ECO:0000256" key="3">
    <source>
        <dbReference type="ARBA" id="ARBA00005088"/>
    </source>
</evidence>
<comment type="similarity">
    <text evidence="4">Belongs to the biopterin-dependent aromatic amino acid hydroxylase family.</text>
</comment>
<comment type="cofactor">
    <cofactor evidence="2 13">
        <name>Fe(2+)</name>
        <dbReference type="ChEBI" id="CHEBI:29033"/>
    </cofactor>
</comment>
<protein>
    <recommendedName>
        <fullName evidence="6">Phenylalanine-4-hydroxylase</fullName>
        <ecNumber evidence="5">1.14.16.1</ecNumber>
    </recommendedName>
    <alternativeName>
        <fullName evidence="12">Phe-4-monooxygenase</fullName>
    </alternativeName>
</protein>
<evidence type="ECO:0000256" key="2">
    <source>
        <dbReference type="ARBA" id="ARBA00001954"/>
    </source>
</evidence>
<dbReference type="Proteomes" id="UP000055035">
    <property type="component" value="Unassembled WGS sequence"/>
</dbReference>